<evidence type="ECO:0000313" key="11">
    <source>
        <dbReference type="EMBL" id="GGE46733.1"/>
    </source>
</evidence>
<evidence type="ECO:0000256" key="2">
    <source>
        <dbReference type="ARBA" id="ARBA00004241"/>
    </source>
</evidence>
<dbReference type="InterPro" id="IPR016940">
    <property type="entry name" value="ComGC"/>
</dbReference>
<dbReference type="InterPro" id="IPR000983">
    <property type="entry name" value="Bac_GSPG_pilin"/>
</dbReference>
<evidence type="ECO:0000256" key="4">
    <source>
        <dbReference type="ARBA" id="ARBA00022481"/>
    </source>
</evidence>
<evidence type="ECO:0000256" key="8">
    <source>
        <dbReference type="ARBA" id="ARBA00023287"/>
    </source>
</evidence>
<keyword evidence="12" id="KW-1185">Reference proteome</keyword>
<dbReference type="PANTHER" id="PTHR30093">
    <property type="entry name" value="GENERAL SECRETION PATHWAY PROTEIN G"/>
    <property type="match status" value="1"/>
</dbReference>
<dbReference type="Pfam" id="PF07963">
    <property type="entry name" value="N_methyl"/>
    <property type="match status" value="1"/>
</dbReference>
<dbReference type="PANTHER" id="PTHR30093:SF2">
    <property type="entry name" value="TYPE II SECRETION SYSTEM PROTEIN H"/>
    <property type="match status" value="1"/>
</dbReference>
<proteinExistence type="inferred from homology"/>
<dbReference type="GO" id="GO:0009986">
    <property type="term" value="C:cell surface"/>
    <property type="evidence" value="ECO:0007669"/>
    <property type="project" value="UniProtKB-SubCell"/>
</dbReference>
<protein>
    <submittedName>
        <fullName evidence="11">Competence protein ComG</fullName>
    </submittedName>
</protein>
<organism evidence="11 12">
    <name type="scientific">Pullulanibacillus camelliae</name>
    <dbReference type="NCBI Taxonomy" id="1707096"/>
    <lineage>
        <taxon>Bacteria</taxon>
        <taxon>Bacillati</taxon>
        <taxon>Bacillota</taxon>
        <taxon>Bacilli</taxon>
        <taxon>Bacillales</taxon>
        <taxon>Sporolactobacillaceae</taxon>
        <taxon>Pullulanibacillus</taxon>
    </lineage>
</organism>
<dbReference type="GO" id="GO:0015627">
    <property type="term" value="C:type II protein secretion system complex"/>
    <property type="evidence" value="ECO:0007669"/>
    <property type="project" value="InterPro"/>
</dbReference>
<gene>
    <name evidence="11" type="primary">comGC</name>
    <name evidence="11" type="ORF">GCM10011391_26970</name>
</gene>
<comment type="similarity">
    <text evidence="9">Belongs to the ComGC family.</text>
</comment>
<dbReference type="SUPFAM" id="SSF54523">
    <property type="entry name" value="Pili subunits"/>
    <property type="match status" value="1"/>
</dbReference>
<name>A0A8J2YIX6_9BACL</name>
<dbReference type="InterPro" id="IPR012902">
    <property type="entry name" value="N_methyl_site"/>
</dbReference>
<dbReference type="AlphaFoldDB" id="A0A8J2YIX6"/>
<evidence type="ECO:0000256" key="1">
    <source>
        <dbReference type="ARBA" id="ARBA00004162"/>
    </source>
</evidence>
<evidence type="ECO:0000256" key="9">
    <source>
        <dbReference type="ARBA" id="ARBA00043982"/>
    </source>
</evidence>
<dbReference type="Proteomes" id="UP000628775">
    <property type="component" value="Unassembled WGS sequence"/>
</dbReference>
<feature type="transmembrane region" description="Helical" evidence="10">
    <location>
        <begin position="12"/>
        <end position="30"/>
    </location>
</feature>
<evidence type="ECO:0000313" key="12">
    <source>
        <dbReference type="Proteomes" id="UP000628775"/>
    </source>
</evidence>
<dbReference type="NCBIfam" id="TIGR02532">
    <property type="entry name" value="IV_pilin_GFxxxE"/>
    <property type="match status" value="1"/>
</dbReference>
<reference evidence="11" key="2">
    <citation type="submission" date="2020-09" db="EMBL/GenBank/DDBJ databases">
        <authorList>
            <person name="Sun Q."/>
            <person name="Zhou Y."/>
        </authorList>
    </citation>
    <scope>NUCLEOTIDE SEQUENCE</scope>
    <source>
        <strain evidence="11">CGMCC 1.15371</strain>
    </source>
</reference>
<keyword evidence="8" id="KW-0178">Competence</keyword>
<accession>A0A8J2YIX6</accession>
<comment type="caution">
    <text evidence="11">The sequence shown here is derived from an EMBL/GenBank/DDBJ whole genome shotgun (WGS) entry which is preliminary data.</text>
</comment>
<dbReference type="GO" id="GO:0005886">
    <property type="term" value="C:plasma membrane"/>
    <property type="evidence" value="ECO:0007669"/>
    <property type="project" value="UniProtKB-SubCell"/>
</dbReference>
<dbReference type="NCBIfam" id="NF040999">
    <property type="entry name" value="pilin_ComGC"/>
    <property type="match status" value="1"/>
</dbReference>
<dbReference type="GO" id="GO:0015628">
    <property type="term" value="P:protein secretion by the type II secretion system"/>
    <property type="evidence" value="ECO:0007669"/>
    <property type="project" value="InterPro"/>
</dbReference>
<keyword evidence="7 10" id="KW-0472">Membrane</keyword>
<keyword evidence="4" id="KW-0488">Methylation</keyword>
<keyword evidence="6 10" id="KW-1133">Transmembrane helix</keyword>
<evidence type="ECO:0000256" key="3">
    <source>
        <dbReference type="ARBA" id="ARBA00022475"/>
    </source>
</evidence>
<evidence type="ECO:0000256" key="7">
    <source>
        <dbReference type="ARBA" id="ARBA00023136"/>
    </source>
</evidence>
<evidence type="ECO:0000256" key="6">
    <source>
        <dbReference type="ARBA" id="ARBA00022989"/>
    </source>
</evidence>
<comment type="subcellular location">
    <subcellularLocation>
        <location evidence="1">Cell membrane</location>
        <topology evidence="1">Single-pass membrane protein</topology>
    </subcellularLocation>
    <subcellularLocation>
        <location evidence="2">Cell surface</location>
    </subcellularLocation>
</comment>
<keyword evidence="3" id="KW-1003">Cell membrane</keyword>
<evidence type="ECO:0000256" key="5">
    <source>
        <dbReference type="ARBA" id="ARBA00022692"/>
    </source>
</evidence>
<reference evidence="11" key="1">
    <citation type="journal article" date="2014" name="Int. J. Syst. Evol. Microbiol.">
        <title>Complete genome sequence of Corynebacterium casei LMG S-19264T (=DSM 44701T), isolated from a smear-ripened cheese.</title>
        <authorList>
            <consortium name="US DOE Joint Genome Institute (JGI-PGF)"/>
            <person name="Walter F."/>
            <person name="Albersmeier A."/>
            <person name="Kalinowski J."/>
            <person name="Ruckert C."/>
        </authorList>
    </citation>
    <scope>NUCLEOTIDE SEQUENCE</scope>
    <source>
        <strain evidence="11">CGMCC 1.15371</strain>
    </source>
</reference>
<keyword evidence="5 10" id="KW-0812">Transmembrane</keyword>
<sequence length="105" mass="11309">MNILRKNEGFTLIEMMIVLSIISILLLIVIPNMTKSHEVASHKSCQTTVNLLQSQVAAYQADTGHLPETLEDLKEEGYVESVTCPGATLALNSDGEVVQAGSASH</sequence>
<dbReference type="PROSITE" id="PS00409">
    <property type="entry name" value="PROKAR_NTER_METHYL"/>
    <property type="match status" value="1"/>
</dbReference>
<evidence type="ECO:0000256" key="10">
    <source>
        <dbReference type="SAM" id="Phobius"/>
    </source>
</evidence>
<dbReference type="PRINTS" id="PR00813">
    <property type="entry name" value="BCTERIALGSPG"/>
</dbReference>
<dbReference type="GO" id="GO:0030420">
    <property type="term" value="P:establishment of competence for transformation"/>
    <property type="evidence" value="ECO:0007669"/>
    <property type="project" value="UniProtKB-KW"/>
</dbReference>
<dbReference type="EMBL" id="BMIR01000013">
    <property type="protein sequence ID" value="GGE46733.1"/>
    <property type="molecule type" value="Genomic_DNA"/>
</dbReference>
<dbReference type="InterPro" id="IPR045584">
    <property type="entry name" value="Pilin-like"/>
</dbReference>
<dbReference type="RefSeq" id="WP_229672602.1">
    <property type="nucleotide sequence ID" value="NZ_BMIR01000013.1"/>
</dbReference>
<dbReference type="Gene3D" id="3.30.700.10">
    <property type="entry name" value="Glycoprotein, Type 4 Pilin"/>
    <property type="match status" value="1"/>
</dbReference>